<accession>A0A7T9YPD0</accession>
<dbReference type="Proteomes" id="UP000594979">
    <property type="component" value="Chromosome"/>
</dbReference>
<name>A0A7T9YPD0_9MICO</name>
<reference evidence="1 2" key="1">
    <citation type="submission" date="2020-12" db="EMBL/GenBank/DDBJ databases">
        <title>FDA dAtabase for Regulatory Grade micrObial Sequences (FDA-ARGOS): Supporting development and validation of Infectious Disease Dx tests.</title>
        <authorList>
            <person name="Sproer C."/>
            <person name="Gronow S."/>
            <person name="Severitt S."/>
            <person name="Schroder I."/>
            <person name="Tallon L."/>
            <person name="Sadzewicz L."/>
            <person name="Zhao X."/>
            <person name="Boylan J."/>
            <person name="Ott S."/>
            <person name="Bowen H."/>
            <person name="Vavikolanu K."/>
            <person name="Mehta A."/>
            <person name="Aluvathingal J."/>
            <person name="Nadendla S."/>
            <person name="Lowell S."/>
            <person name="Myers T."/>
            <person name="Yan Y."/>
            <person name="Sichtig H."/>
        </authorList>
    </citation>
    <scope>NUCLEOTIDE SEQUENCE [LARGE SCALE GENOMIC DNA]</scope>
    <source>
        <strain evidence="1 2">FDAARGOS_902</strain>
    </source>
</reference>
<proteinExistence type="predicted"/>
<evidence type="ECO:0000313" key="2">
    <source>
        <dbReference type="Proteomes" id="UP000594979"/>
    </source>
</evidence>
<dbReference type="RefSeq" id="WP_197931837.1">
    <property type="nucleotide sequence ID" value="NZ_CP065682.1"/>
</dbReference>
<dbReference type="KEGG" id="bcau:I6G59_14365"/>
<gene>
    <name evidence="1" type="ORF">I6G59_14365</name>
</gene>
<protein>
    <submittedName>
        <fullName evidence="1">Uncharacterized protein</fullName>
    </submittedName>
</protein>
<sequence length="260" mass="29228">MSTKPKRVMDVAEAANSFKALFITQYLSLFAMRHPSAPILAWYRQLSGLSEGADIPMDLRRQDDQEGLRISAMQAFERVQELPSVEVQKGLLAGPMLIGAMKIGELVERYGLNRADRPLTQFARHFRNAAAHGDKWYFKPGEPKNPAFTRDVTLDRSLAGSRATFNVVGPYEYFRFLDEITAFVGQIAFDEAIKIAHRKRDGKTVEEIHASLETELENRGVLYSHPSVQANIEHCAASIYVGDLPEMNVSPTEYPLQDPD</sequence>
<organism evidence="1 2">
    <name type="scientific">Brevibacterium casei</name>
    <dbReference type="NCBI Taxonomy" id="33889"/>
    <lineage>
        <taxon>Bacteria</taxon>
        <taxon>Bacillati</taxon>
        <taxon>Actinomycetota</taxon>
        <taxon>Actinomycetes</taxon>
        <taxon>Micrococcales</taxon>
        <taxon>Brevibacteriaceae</taxon>
        <taxon>Brevibacterium</taxon>
    </lineage>
</organism>
<evidence type="ECO:0000313" key="1">
    <source>
        <dbReference type="EMBL" id="QPS33126.1"/>
    </source>
</evidence>
<dbReference type="EMBL" id="CP065682">
    <property type="protein sequence ID" value="QPS33126.1"/>
    <property type="molecule type" value="Genomic_DNA"/>
</dbReference>
<dbReference type="AlphaFoldDB" id="A0A7T9YPD0"/>